<dbReference type="Pfam" id="PF01437">
    <property type="entry name" value="PSI"/>
    <property type="match status" value="1"/>
</dbReference>
<feature type="domain" description="Sema" evidence="10">
    <location>
        <begin position="32"/>
        <end position="504"/>
    </location>
</feature>
<dbReference type="SMART" id="SM00423">
    <property type="entry name" value="PSI"/>
    <property type="match status" value="1"/>
</dbReference>
<evidence type="ECO:0000256" key="6">
    <source>
        <dbReference type="PROSITE-ProRule" id="PRU00352"/>
    </source>
</evidence>
<evidence type="ECO:0000313" key="11">
    <source>
        <dbReference type="Proteomes" id="UP000694941"/>
    </source>
</evidence>
<comment type="caution">
    <text evidence="6">Lacks conserved residue(s) required for the propagation of feature annotation.</text>
</comment>
<gene>
    <name evidence="12" type="primary">LOC106467977</name>
</gene>
<sequence>MVNFDQVWTRHLLLFVVILIIYFVSEARGAWQNSVKAKVVSKLQEHKVDKFPGNQTHSDHFKLLERDGNYLLVGTKNIVYNISLATLQEKKRLEWFSSEDDIKVCRVKGKSEDECQNYIRVLALKSESVLFVCGTNAYKPVCRDYNQTENEYKYVEEHSGEGLCPYDPNHNSTAVFAGPINHRTDGDLYVATVAQFSGADPLIYRKPLRTEQFNLKHLNSPNFVSSLHHEDYVYFFFRETAVEYINCGKTVYSRVARVCTKDKGGPHKYRNRWTSFLKARLNCSVSGEFPFYFDEIQSTSDIIEGFYRGRKSKIIYGVFTTPVNSISGSAVCAFRLDDILETFDGPFKWQEDINSNWLPYQNSKVPEPRPGQCVNDSRTLPEMTLNFIKDHTLMDRAVPAYWSQPLILHTGFGYRYTCITVDPQIETVDGSKYDVLFIGTDTGKVIKAINAASASSDNKVVPVIIEEVIVFQNQAPVTSLLVNNFAFQLKLIVVSKDEIYSIPLHDCERYALTCSECVALQDPYCAWDENRQRCTSAEPRGWLHGKFVQNISHGWDDKCPEAELGTETTSTTTNAPTCPPCPLECACPSTEGARNVTEHELGQPPNSEGSSGGLYPHHQASRHGGDKEGDTVSTVDSKPRDNGAMTGAATGYVGMYSAETLAIAVTTSIVTSLVVGFISGYIFSRRCRNDDVDSPYDDGHYLEQHHRSGPLCQETTHLNHGEGFLSPGTNNKPINLVLNVPPRNGNGKNANSSADNKPAQKVKKIYL</sequence>
<feature type="compositionally biased region" description="Polar residues" evidence="7">
    <location>
        <begin position="746"/>
        <end position="755"/>
    </location>
</feature>
<keyword evidence="3 8" id="KW-0472">Membrane</keyword>
<comment type="subcellular location">
    <subcellularLocation>
        <location evidence="1">Membrane</location>
    </subcellularLocation>
</comment>
<dbReference type="PANTHER" id="PTHR11036:SF127">
    <property type="entry name" value="SEMAPHORIN-1A"/>
    <property type="match status" value="1"/>
</dbReference>
<dbReference type="InterPro" id="IPR015943">
    <property type="entry name" value="WD40/YVTN_repeat-like_dom_sf"/>
</dbReference>
<name>A0ABM1T9L6_LIMPO</name>
<feature type="chain" id="PRO_5046099891" evidence="9">
    <location>
        <begin position="30"/>
        <end position="767"/>
    </location>
</feature>
<feature type="transmembrane region" description="Helical" evidence="8">
    <location>
        <begin position="661"/>
        <end position="683"/>
    </location>
</feature>
<feature type="signal peptide" evidence="9">
    <location>
        <begin position="1"/>
        <end position="29"/>
    </location>
</feature>
<keyword evidence="5" id="KW-0325">Glycoprotein</keyword>
<dbReference type="InterPro" id="IPR001627">
    <property type="entry name" value="Semap_dom"/>
</dbReference>
<feature type="region of interest" description="Disordered" evidence="7">
    <location>
        <begin position="597"/>
        <end position="643"/>
    </location>
</feature>
<evidence type="ECO:0000256" key="9">
    <source>
        <dbReference type="SAM" id="SignalP"/>
    </source>
</evidence>
<dbReference type="InterPro" id="IPR002165">
    <property type="entry name" value="Plexin_repeat"/>
</dbReference>
<dbReference type="Proteomes" id="UP000694941">
    <property type="component" value="Unplaced"/>
</dbReference>
<dbReference type="InterPro" id="IPR036352">
    <property type="entry name" value="Semap_dom_sf"/>
</dbReference>
<dbReference type="InterPro" id="IPR016201">
    <property type="entry name" value="PSI"/>
</dbReference>
<evidence type="ECO:0000256" key="3">
    <source>
        <dbReference type="ARBA" id="ARBA00023136"/>
    </source>
</evidence>
<keyword evidence="4" id="KW-1015">Disulfide bond</keyword>
<organism evidence="11 12">
    <name type="scientific">Limulus polyphemus</name>
    <name type="common">Atlantic horseshoe crab</name>
    <dbReference type="NCBI Taxonomy" id="6850"/>
    <lineage>
        <taxon>Eukaryota</taxon>
        <taxon>Metazoa</taxon>
        <taxon>Ecdysozoa</taxon>
        <taxon>Arthropoda</taxon>
        <taxon>Chelicerata</taxon>
        <taxon>Merostomata</taxon>
        <taxon>Xiphosura</taxon>
        <taxon>Limulidae</taxon>
        <taxon>Limulus</taxon>
    </lineage>
</organism>
<dbReference type="SMART" id="SM00630">
    <property type="entry name" value="Sema"/>
    <property type="match status" value="1"/>
</dbReference>
<dbReference type="Pfam" id="PF01403">
    <property type="entry name" value="Sema"/>
    <property type="match status" value="1"/>
</dbReference>
<evidence type="ECO:0000256" key="5">
    <source>
        <dbReference type="ARBA" id="ARBA00023180"/>
    </source>
</evidence>
<keyword evidence="11" id="KW-1185">Reference proteome</keyword>
<dbReference type="InterPro" id="IPR027231">
    <property type="entry name" value="Semaphorin"/>
</dbReference>
<keyword evidence="8" id="KW-1133">Transmembrane helix</keyword>
<dbReference type="PROSITE" id="PS51004">
    <property type="entry name" value="SEMA"/>
    <property type="match status" value="1"/>
</dbReference>
<dbReference type="SUPFAM" id="SSF101912">
    <property type="entry name" value="Sema domain"/>
    <property type="match status" value="1"/>
</dbReference>
<reference evidence="12" key="1">
    <citation type="submission" date="2025-08" db="UniProtKB">
        <authorList>
            <consortium name="RefSeq"/>
        </authorList>
    </citation>
    <scope>IDENTIFICATION</scope>
    <source>
        <tissue evidence="12">Muscle</tissue>
    </source>
</reference>
<evidence type="ECO:0000256" key="2">
    <source>
        <dbReference type="ARBA" id="ARBA00022902"/>
    </source>
</evidence>
<dbReference type="PANTHER" id="PTHR11036">
    <property type="entry name" value="SEMAPHORIN"/>
    <property type="match status" value="1"/>
</dbReference>
<proteinExistence type="predicted"/>
<dbReference type="Gene3D" id="2.130.10.10">
    <property type="entry name" value="YVTN repeat-like/Quinoprotein amine dehydrogenase"/>
    <property type="match status" value="1"/>
</dbReference>
<protein>
    <submittedName>
        <fullName evidence="12">Semaphorin-1A-like isoform X1</fullName>
    </submittedName>
</protein>
<dbReference type="GeneID" id="106467977"/>
<dbReference type="SUPFAM" id="SSF103575">
    <property type="entry name" value="Plexin repeat"/>
    <property type="match status" value="1"/>
</dbReference>
<dbReference type="CDD" id="cd11237">
    <property type="entry name" value="Sema_1A"/>
    <property type="match status" value="1"/>
</dbReference>
<dbReference type="Gene3D" id="3.30.1680.10">
    <property type="entry name" value="ligand-binding face of the semaphorins, domain 2"/>
    <property type="match status" value="1"/>
</dbReference>
<evidence type="ECO:0000259" key="10">
    <source>
        <dbReference type="PROSITE" id="PS51004"/>
    </source>
</evidence>
<evidence type="ECO:0000256" key="1">
    <source>
        <dbReference type="ARBA" id="ARBA00004370"/>
    </source>
</evidence>
<dbReference type="InterPro" id="IPR042068">
    <property type="entry name" value="SEM1A_sema_dom"/>
</dbReference>
<keyword evidence="8" id="KW-0812">Transmembrane</keyword>
<accession>A0ABM1T9L6</accession>
<dbReference type="RefSeq" id="XP_022252572.1">
    <property type="nucleotide sequence ID" value="XM_022396864.1"/>
</dbReference>
<evidence type="ECO:0000256" key="8">
    <source>
        <dbReference type="SAM" id="Phobius"/>
    </source>
</evidence>
<feature type="region of interest" description="Disordered" evidence="7">
    <location>
        <begin position="740"/>
        <end position="767"/>
    </location>
</feature>
<keyword evidence="9" id="KW-0732">Signal</keyword>
<evidence type="ECO:0000313" key="12">
    <source>
        <dbReference type="RefSeq" id="XP_022252572.1"/>
    </source>
</evidence>
<evidence type="ECO:0000256" key="7">
    <source>
        <dbReference type="SAM" id="MobiDB-lite"/>
    </source>
</evidence>
<evidence type="ECO:0000256" key="4">
    <source>
        <dbReference type="ARBA" id="ARBA00023157"/>
    </source>
</evidence>
<keyword evidence="2" id="KW-0524">Neurogenesis</keyword>